<keyword evidence="2" id="KW-1185">Reference proteome</keyword>
<dbReference type="AlphaFoldDB" id="A0A0V0QG77"/>
<organism evidence="1 2">
    <name type="scientific">Pseudocohnilembus persalinus</name>
    <name type="common">Ciliate</name>
    <dbReference type="NCBI Taxonomy" id="266149"/>
    <lineage>
        <taxon>Eukaryota</taxon>
        <taxon>Sar</taxon>
        <taxon>Alveolata</taxon>
        <taxon>Ciliophora</taxon>
        <taxon>Intramacronucleata</taxon>
        <taxon>Oligohymenophorea</taxon>
        <taxon>Scuticociliatia</taxon>
        <taxon>Philasterida</taxon>
        <taxon>Pseudocohnilembidae</taxon>
        <taxon>Pseudocohnilembus</taxon>
    </lineage>
</organism>
<evidence type="ECO:0000313" key="2">
    <source>
        <dbReference type="Proteomes" id="UP000054937"/>
    </source>
</evidence>
<comment type="caution">
    <text evidence="1">The sequence shown here is derived from an EMBL/GenBank/DDBJ whole genome shotgun (WGS) entry which is preliminary data.</text>
</comment>
<protein>
    <submittedName>
        <fullName evidence="1">Uncharacterized protein</fullName>
    </submittedName>
</protein>
<accession>A0A0V0QG77</accession>
<reference evidence="1 2" key="1">
    <citation type="journal article" date="2015" name="Sci. Rep.">
        <title>Genome of the facultative scuticociliatosis pathogen Pseudocohnilembus persalinus provides insight into its virulence through horizontal gene transfer.</title>
        <authorList>
            <person name="Xiong J."/>
            <person name="Wang G."/>
            <person name="Cheng J."/>
            <person name="Tian M."/>
            <person name="Pan X."/>
            <person name="Warren A."/>
            <person name="Jiang C."/>
            <person name="Yuan D."/>
            <person name="Miao W."/>
        </authorList>
    </citation>
    <scope>NUCLEOTIDE SEQUENCE [LARGE SCALE GENOMIC DNA]</scope>
    <source>
        <strain evidence="1">36N120E</strain>
    </source>
</reference>
<sequence>MNKQQSQYQSQNNTAVTQKLDEAENEFFYEYLFDKKYNDNIPQPKGCTYSTAQMLVSLNFQDLKRLDSDCSVDINQNNQKKVEEKKQAQKLNFGLNCYKCEDFLSDGNLTCEQIQQKQQIENDNNIQKSILQSSQESKILKSYNRGVKTKNKSSFNNQVNKKKVINQGFLNNKFDLVKNQQQNNWFLRGDVTSLVEESQEI</sequence>
<dbReference type="EMBL" id="LDAU01000174">
    <property type="protein sequence ID" value="KRX01211.1"/>
    <property type="molecule type" value="Genomic_DNA"/>
</dbReference>
<proteinExistence type="predicted"/>
<evidence type="ECO:0000313" key="1">
    <source>
        <dbReference type="EMBL" id="KRX01211.1"/>
    </source>
</evidence>
<name>A0A0V0QG77_PSEPJ</name>
<dbReference type="InParanoid" id="A0A0V0QG77"/>
<dbReference type="Proteomes" id="UP000054937">
    <property type="component" value="Unassembled WGS sequence"/>
</dbReference>
<gene>
    <name evidence="1" type="ORF">PPERSA_05611</name>
</gene>